<keyword evidence="4" id="KW-1185">Reference proteome</keyword>
<dbReference type="SUPFAM" id="SSF50346">
    <property type="entry name" value="PRC-barrel domain"/>
    <property type="match status" value="1"/>
</dbReference>
<dbReference type="RefSeq" id="WP_112175312.1">
    <property type="nucleotide sequence ID" value="NZ_QEOB01000011.1"/>
</dbReference>
<feature type="domain" description="PRC-barrel" evidence="2">
    <location>
        <begin position="27"/>
        <end position="102"/>
    </location>
</feature>
<reference evidence="3 4" key="1">
    <citation type="submission" date="2018-05" db="EMBL/GenBank/DDBJ databases">
        <title>Genomic Encyclopedia of Type Strains, Phase IV (KMG-V): Genome sequencing to study the core and pangenomes of soil and plant-associated prokaryotes.</title>
        <authorList>
            <person name="Whitman W."/>
        </authorList>
    </citation>
    <scope>NUCLEOTIDE SEQUENCE [LARGE SCALE GENOMIC DNA]</scope>
    <source>
        <strain evidence="3 4">SCZa-39</strain>
    </source>
</reference>
<dbReference type="InterPro" id="IPR011033">
    <property type="entry name" value="PRC_barrel-like_sf"/>
</dbReference>
<sequence>MTMMNPQAPTGGARIIGGGTGEGPGPEIMAAATLDGNKVVSADGEHVGKISDIMLDVRSGRVAYAVLAQGGFLGIGDHLHAIPWSALTLDTVEKCFRVDVSAQRIKDDPGFDKDHWPSMTDQAWGSELHQYYNRAPYWQSAVEPPMRDLP</sequence>
<dbReference type="Gene3D" id="2.30.30.240">
    <property type="entry name" value="PRC-barrel domain"/>
    <property type="match status" value="1"/>
</dbReference>
<feature type="region of interest" description="Disordered" evidence="1">
    <location>
        <begin position="1"/>
        <end position="24"/>
    </location>
</feature>
<proteinExistence type="predicted"/>
<dbReference type="Pfam" id="PF05239">
    <property type="entry name" value="PRC"/>
    <property type="match status" value="1"/>
</dbReference>
<evidence type="ECO:0000313" key="3">
    <source>
        <dbReference type="EMBL" id="PVX81392.1"/>
    </source>
</evidence>
<dbReference type="Proteomes" id="UP000245712">
    <property type="component" value="Unassembled WGS sequence"/>
</dbReference>
<feature type="compositionally biased region" description="Gly residues" evidence="1">
    <location>
        <begin position="14"/>
        <end position="24"/>
    </location>
</feature>
<protein>
    <submittedName>
        <fullName evidence="3">Sporulation protein YlmC with PRC-barrel domain</fullName>
    </submittedName>
</protein>
<accession>A0ABX5KIY2</accession>
<dbReference type="InterPro" id="IPR027275">
    <property type="entry name" value="PRC-brl_dom"/>
</dbReference>
<name>A0ABX5KIY2_9BURK</name>
<organism evidence="3 4">
    <name type="scientific">Paraburkholderia unamae</name>
    <dbReference type="NCBI Taxonomy" id="219649"/>
    <lineage>
        <taxon>Bacteria</taxon>
        <taxon>Pseudomonadati</taxon>
        <taxon>Pseudomonadota</taxon>
        <taxon>Betaproteobacteria</taxon>
        <taxon>Burkholderiales</taxon>
        <taxon>Burkholderiaceae</taxon>
        <taxon>Paraburkholderia</taxon>
    </lineage>
</organism>
<dbReference type="EMBL" id="QEOB01000011">
    <property type="protein sequence ID" value="PVX81392.1"/>
    <property type="molecule type" value="Genomic_DNA"/>
</dbReference>
<dbReference type="PANTHER" id="PTHR36505">
    <property type="entry name" value="BLR1072 PROTEIN"/>
    <property type="match status" value="1"/>
</dbReference>
<comment type="caution">
    <text evidence="3">The sequence shown here is derived from an EMBL/GenBank/DDBJ whole genome shotgun (WGS) entry which is preliminary data.</text>
</comment>
<evidence type="ECO:0000256" key="1">
    <source>
        <dbReference type="SAM" id="MobiDB-lite"/>
    </source>
</evidence>
<evidence type="ECO:0000313" key="4">
    <source>
        <dbReference type="Proteomes" id="UP000245712"/>
    </source>
</evidence>
<gene>
    <name evidence="3" type="ORF">C7402_111294</name>
</gene>
<dbReference type="PANTHER" id="PTHR36505:SF1">
    <property type="entry name" value="BLR1072 PROTEIN"/>
    <property type="match status" value="1"/>
</dbReference>
<evidence type="ECO:0000259" key="2">
    <source>
        <dbReference type="Pfam" id="PF05239"/>
    </source>
</evidence>